<dbReference type="GO" id="GO:0003723">
    <property type="term" value="F:RNA binding"/>
    <property type="evidence" value="ECO:0007669"/>
    <property type="project" value="TreeGrafter"/>
</dbReference>
<protein>
    <submittedName>
        <fullName evidence="7">Aaa family ATPase rvb2</fullName>
    </submittedName>
</protein>
<dbReference type="Pfam" id="PF17862">
    <property type="entry name" value="AAA_lid_3"/>
    <property type="match status" value="1"/>
</dbReference>
<accession>F0XU10</accession>
<feature type="compositionally biased region" description="Basic and acidic residues" evidence="5">
    <location>
        <begin position="158"/>
        <end position="176"/>
    </location>
</feature>
<evidence type="ECO:0000256" key="4">
    <source>
        <dbReference type="ARBA" id="ARBA00022840"/>
    </source>
</evidence>
<feature type="domain" description="AAA+ ATPase" evidence="6">
    <location>
        <begin position="528"/>
        <end position="664"/>
    </location>
</feature>
<evidence type="ECO:0000313" key="7">
    <source>
        <dbReference type="EMBL" id="EFW98438.1"/>
    </source>
</evidence>
<dbReference type="PROSITE" id="PS00674">
    <property type="entry name" value="AAA"/>
    <property type="match status" value="1"/>
</dbReference>
<dbReference type="FunFam" id="3.40.50.300:FF:000018">
    <property type="entry name" value="Cell division control 48"/>
    <property type="match status" value="1"/>
</dbReference>
<keyword evidence="2" id="KW-0677">Repeat</keyword>
<dbReference type="Pfam" id="PF00004">
    <property type="entry name" value="AAA"/>
    <property type="match status" value="2"/>
</dbReference>
<dbReference type="AlphaFoldDB" id="F0XU10"/>
<name>F0XU10_GROCL</name>
<dbReference type="Gene3D" id="1.10.8.60">
    <property type="match status" value="2"/>
</dbReference>
<evidence type="ECO:0000256" key="2">
    <source>
        <dbReference type="ARBA" id="ARBA00022737"/>
    </source>
</evidence>
<comment type="similarity">
    <text evidence="1">Belongs to the AAA ATPase family.</text>
</comment>
<dbReference type="GO" id="GO:0005524">
    <property type="term" value="F:ATP binding"/>
    <property type="evidence" value="ECO:0007669"/>
    <property type="project" value="UniProtKB-KW"/>
</dbReference>
<dbReference type="InterPro" id="IPR003959">
    <property type="entry name" value="ATPase_AAA_core"/>
</dbReference>
<dbReference type="InterPro" id="IPR050168">
    <property type="entry name" value="AAA_ATPase_domain"/>
</dbReference>
<evidence type="ECO:0000313" key="8">
    <source>
        <dbReference type="Proteomes" id="UP000007796"/>
    </source>
</evidence>
<feature type="compositionally biased region" description="Basic residues" evidence="5">
    <location>
        <begin position="138"/>
        <end position="157"/>
    </location>
</feature>
<dbReference type="FunCoup" id="F0XU10">
    <property type="interactions" value="852"/>
</dbReference>
<feature type="region of interest" description="Disordered" evidence="5">
    <location>
        <begin position="81"/>
        <end position="110"/>
    </location>
</feature>
<proteinExistence type="inferred from homology"/>
<evidence type="ECO:0000256" key="3">
    <source>
        <dbReference type="ARBA" id="ARBA00022741"/>
    </source>
</evidence>
<gene>
    <name evidence="7" type="ORF">CMQ_4290</name>
</gene>
<dbReference type="GO" id="GO:0042254">
    <property type="term" value="P:ribosome biogenesis"/>
    <property type="evidence" value="ECO:0007669"/>
    <property type="project" value="TreeGrafter"/>
</dbReference>
<dbReference type="SUPFAM" id="SSF52540">
    <property type="entry name" value="P-loop containing nucleoside triphosphate hydrolases"/>
    <property type="match status" value="2"/>
</dbReference>
<dbReference type="STRING" id="655863.F0XU10"/>
<reference evidence="7 8" key="1">
    <citation type="journal article" date="2011" name="Proc. Natl. Acad. Sci. U.S.A.">
        <title>Genome and transcriptome analyses of the mountain pine beetle-fungal symbiont Grosmannia clavigera, a lodgepole pine pathogen.</title>
        <authorList>
            <person name="DiGuistini S."/>
            <person name="Wang Y."/>
            <person name="Liao N.Y."/>
            <person name="Taylor G."/>
            <person name="Tanguay P."/>
            <person name="Feau N."/>
            <person name="Henrissat B."/>
            <person name="Chan S.K."/>
            <person name="Hesse-Orce U."/>
            <person name="Alamouti S.M."/>
            <person name="Tsui C.K.M."/>
            <person name="Docking R.T."/>
            <person name="Levasseur A."/>
            <person name="Haridas S."/>
            <person name="Robertson G."/>
            <person name="Birol I."/>
            <person name="Holt R.A."/>
            <person name="Marra M.A."/>
            <person name="Hamelin R.C."/>
            <person name="Hirst M."/>
            <person name="Jones S.J.M."/>
            <person name="Bohlmann J."/>
            <person name="Breuil C."/>
        </authorList>
    </citation>
    <scope>NUCLEOTIDE SEQUENCE [LARGE SCALE GENOMIC DNA]</scope>
    <source>
        <strain evidence="8">kw1407 / UAMH 11150</strain>
    </source>
</reference>
<organism evidence="8">
    <name type="scientific">Grosmannia clavigera (strain kw1407 / UAMH 11150)</name>
    <name type="common">Blue stain fungus</name>
    <name type="synonym">Graphiocladiella clavigera</name>
    <dbReference type="NCBI Taxonomy" id="655863"/>
    <lineage>
        <taxon>Eukaryota</taxon>
        <taxon>Fungi</taxon>
        <taxon>Dikarya</taxon>
        <taxon>Ascomycota</taxon>
        <taxon>Pezizomycotina</taxon>
        <taxon>Sordariomycetes</taxon>
        <taxon>Sordariomycetidae</taxon>
        <taxon>Ophiostomatales</taxon>
        <taxon>Ophiostomataceae</taxon>
        <taxon>Leptographium</taxon>
    </lineage>
</organism>
<feature type="region of interest" description="Disordered" evidence="5">
    <location>
        <begin position="123"/>
        <end position="189"/>
    </location>
</feature>
<dbReference type="PANTHER" id="PTHR23077">
    <property type="entry name" value="AAA-FAMILY ATPASE"/>
    <property type="match status" value="1"/>
</dbReference>
<dbReference type="OrthoDB" id="27435at2759"/>
<sequence length="780" mass="84723">MAPMGGRLAFRPDERRKVAEVIGDMDAEHRSGREESRPTIYSVVARLHAIRNHPIARRKRSYLEPLVEMILDERVKERLSNAENIDPNSASGEPAVSATEAVSTSAEQDTADTSAIAMDLSTTAADTEAARSEASPGRVRKQTRPKDGRRLRKRKRARSESDSGSDHEHRERRDGGDSGGKAVVPTVIPANGPKISDISGMNDVIQKLINFVCVPLQPGFYSNQSVLLYGPSGCGKTLVANAIAAETKAQFFAVSGPEIIGGVSGESEGNIRNIFEAAIRMAPSLIFLDDIEAIAGKQEQTAKGAMENRIALTLKKCMDRLQWETEAGKNVVVLAATSDANNLNPLVRQRFDIEVAVSVPSQDAREQILQKMTQDMALADDVDLKEIARMTPGFVGSDLKNVAKTASQLEMERVFNDKIARLQTVDGAATDDGLFWGSAEHVRLMHAVVAAEQPAGETKVAEPRIPARSFRQATQQVVPAAKREGFSTIPNTTWEQVGAMEAVREQLEISIIWPIRYPDRYAAVGLEAVGGILLWGPPGCGKTLVAKAVANESKANFISIRGPELLNKYVGESERALRELFERARAMTPCVIFFDEMDALAAKRDDGRSDGSARIVNTLLTELDGLVDRSGIYVIGATNRPDIIDPAIKRPGRLGESIFVGPPTSDDRVSILQTLCRNAALPPPPADTPMAGSDEVEAARARAAADNQRLLAAVARDRRCNGFSGADLDLLRRNAATNCLKRTIVSGEETHVSQDDWEAALAKVKPSISAAELERYKKMR</sequence>
<dbReference type="EMBL" id="GL630006">
    <property type="protein sequence ID" value="EFW98438.1"/>
    <property type="molecule type" value="Genomic_DNA"/>
</dbReference>
<dbReference type="GO" id="GO:0005634">
    <property type="term" value="C:nucleus"/>
    <property type="evidence" value="ECO:0007669"/>
    <property type="project" value="TreeGrafter"/>
</dbReference>
<feature type="domain" description="AAA+ ATPase" evidence="6">
    <location>
        <begin position="222"/>
        <end position="361"/>
    </location>
</feature>
<dbReference type="HOGENOM" id="CLU_000688_8_4_1"/>
<evidence type="ECO:0000256" key="1">
    <source>
        <dbReference type="ARBA" id="ARBA00006914"/>
    </source>
</evidence>
<dbReference type="eggNOG" id="KOG0733">
    <property type="taxonomic scope" value="Eukaryota"/>
</dbReference>
<feature type="compositionally biased region" description="Low complexity" evidence="5">
    <location>
        <begin position="95"/>
        <end position="107"/>
    </location>
</feature>
<feature type="compositionally biased region" description="Polar residues" evidence="5">
    <location>
        <begin position="81"/>
        <end position="91"/>
    </location>
</feature>
<dbReference type="RefSeq" id="XP_014167921.1">
    <property type="nucleotide sequence ID" value="XM_014312446.1"/>
</dbReference>
<dbReference type="Proteomes" id="UP000007796">
    <property type="component" value="Unassembled WGS sequence"/>
</dbReference>
<dbReference type="InterPro" id="IPR027417">
    <property type="entry name" value="P-loop_NTPase"/>
</dbReference>
<keyword evidence="3" id="KW-0547">Nucleotide-binding</keyword>
<dbReference type="InterPro" id="IPR003593">
    <property type="entry name" value="AAA+_ATPase"/>
</dbReference>
<dbReference type="Gene3D" id="3.40.50.300">
    <property type="entry name" value="P-loop containing nucleotide triphosphate hydrolases"/>
    <property type="match status" value="2"/>
</dbReference>
<keyword evidence="4" id="KW-0067">ATP-binding</keyword>
<dbReference type="PANTHER" id="PTHR23077:SF171">
    <property type="entry name" value="NUCLEAR VALOSIN-CONTAINING PROTEIN-LIKE"/>
    <property type="match status" value="1"/>
</dbReference>
<evidence type="ECO:0000256" key="5">
    <source>
        <dbReference type="SAM" id="MobiDB-lite"/>
    </source>
</evidence>
<dbReference type="GO" id="GO:0016887">
    <property type="term" value="F:ATP hydrolysis activity"/>
    <property type="evidence" value="ECO:0007669"/>
    <property type="project" value="InterPro"/>
</dbReference>
<dbReference type="GO" id="GO:1990275">
    <property type="term" value="F:preribosome binding"/>
    <property type="evidence" value="ECO:0007669"/>
    <property type="project" value="TreeGrafter"/>
</dbReference>
<evidence type="ECO:0000259" key="6">
    <source>
        <dbReference type="SMART" id="SM00382"/>
    </source>
</evidence>
<dbReference type="GeneID" id="25977485"/>
<dbReference type="InterPro" id="IPR003960">
    <property type="entry name" value="ATPase_AAA_CS"/>
</dbReference>
<keyword evidence="8" id="KW-1185">Reference proteome</keyword>
<dbReference type="InParanoid" id="F0XU10"/>
<dbReference type="InterPro" id="IPR041569">
    <property type="entry name" value="AAA_lid_3"/>
</dbReference>
<dbReference type="SMART" id="SM00382">
    <property type="entry name" value="AAA"/>
    <property type="match status" value="2"/>
</dbReference>